<evidence type="ECO:0000259" key="1">
    <source>
        <dbReference type="Pfam" id="PF13460"/>
    </source>
</evidence>
<comment type="caution">
    <text evidence="2">The sequence shown here is derived from an EMBL/GenBank/DDBJ whole genome shotgun (WGS) entry which is preliminary data.</text>
</comment>
<dbReference type="InterPro" id="IPR036291">
    <property type="entry name" value="NAD(P)-bd_dom_sf"/>
</dbReference>
<feature type="domain" description="NAD(P)-binding" evidence="1">
    <location>
        <begin position="35"/>
        <end position="140"/>
    </location>
</feature>
<proteinExistence type="predicted"/>
<dbReference type="EMBL" id="SEOQ01000294">
    <property type="protein sequence ID" value="TFY65931.1"/>
    <property type="molecule type" value="Genomic_DNA"/>
</dbReference>
<reference evidence="2 3" key="1">
    <citation type="submission" date="2019-02" db="EMBL/GenBank/DDBJ databases">
        <title>Genome sequencing of the rare red list fungi Dentipellis fragilis.</title>
        <authorList>
            <person name="Buettner E."/>
            <person name="Kellner H."/>
        </authorList>
    </citation>
    <scope>NUCLEOTIDE SEQUENCE [LARGE SCALE GENOMIC DNA]</scope>
    <source>
        <strain evidence="2 3">DSM 105465</strain>
    </source>
</reference>
<evidence type="ECO:0000313" key="2">
    <source>
        <dbReference type="EMBL" id="TFY65931.1"/>
    </source>
</evidence>
<dbReference type="Pfam" id="PF13460">
    <property type="entry name" value="NAD_binding_10"/>
    <property type="match status" value="1"/>
</dbReference>
<organism evidence="2 3">
    <name type="scientific">Dentipellis fragilis</name>
    <dbReference type="NCBI Taxonomy" id="205917"/>
    <lineage>
        <taxon>Eukaryota</taxon>
        <taxon>Fungi</taxon>
        <taxon>Dikarya</taxon>
        <taxon>Basidiomycota</taxon>
        <taxon>Agaricomycotina</taxon>
        <taxon>Agaricomycetes</taxon>
        <taxon>Russulales</taxon>
        <taxon>Hericiaceae</taxon>
        <taxon>Dentipellis</taxon>
    </lineage>
</organism>
<gene>
    <name evidence="2" type="ORF">EVG20_g5153</name>
</gene>
<name>A0A4Y9YWG2_9AGAM</name>
<dbReference type="STRING" id="205917.A0A4Y9YWG2"/>
<dbReference type="AlphaFoldDB" id="A0A4Y9YWG2"/>
<dbReference type="OrthoDB" id="419598at2759"/>
<keyword evidence="3" id="KW-1185">Reference proteome</keyword>
<sequence length="168" mass="18707">MSTPKPFCRRSHRPLSVPLAHTPESKLELEATYPNAAASVSFVIADLANKAALEKAMDGLGKTIIDAAIAVDIQHFVLSSVLHPDISKMTYHRNKLEYVPHPDASLPLQDDEPISQRVEEYLFESGLQYTIIQPAHLMQNVNIADVLKSGRIKIPWEPSVFIRKTLPS</sequence>
<evidence type="ECO:0000313" key="3">
    <source>
        <dbReference type="Proteomes" id="UP000298327"/>
    </source>
</evidence>
<dbReference type="Proteomes" id="UP000298327">
    <property type="component" value="Unassembled WGS sequence"/>
</dbReference>
<dbReference type="SUPFAM" id="SSF51735">
    <property type="entry name" value="NAD(P)-binding Rossmann-fold domains"/>
    <property type="match status" value="1"/>
</dbReference>
<accession>A0A4Y9YWG2</accession>
<protein>
    <recommendedName>
        <fullName evidence="1">NAD(P)-binding domain-containing protein</fullName>
    </recommendedName>
</protein>
<dbReference type="Gene3D" id="3.40.50.720">
    <property type="entry name" value="NAD(P)-binding Rossmann-like Domain"/>
    <property type="match status" value="1"/>
</dbReference>
<dbReference type="InterPro" id="IPR016040">
    <property type="entry name" value="NAD(P)-bd_dom"/>
</dbReference>